<accession>A0A8J3LM12</accession>
<protein>
    <submittedName>
        <fullName evidence="2">Uncharacterized protein</fullName>
    </submittedName>
</protein>
<feature type="region of interest" description="Disordered" evidence="1">
    <location>
        <begin position="17"/>
        <end position="65"/>
    </location>
</feature>
<gene>
    <name evidence="2" type="ORF">Cme02nite_34520</name>
</gene>
<evidence type="ECO:0000256" key="1">
    <source>
        <dbReference type="SAM" id="MobiDB-lite"/>
    </source>
</evidence>
<dbReference type="EMBL" id="BONJ01000019">
    <property type="protein sequence ID" value="GIG15120.1"/>
    <property type="molecule type" value="Genomic_DNA"/>
</dbReference>
<comment type="caution">
    <text evidence="2">The sequence shown here is derived from an EMBL/GenBank/DDBJ whole genome shotgun (WGS) entry which is preliminary data.</text>
</comment>
<name>A0A8J3LM12_9ACTN</name>
<organism evidence="2 3">
    <name type="scientific">Catellatospora methionotrophica</name>
    <dbReference type="NCBI Taxonomy" id="121620"/>
    <lineage>
        <taxon>Bacteria</taxon>
        <taxon>Bacillati</taxon>
        <taxon>Actinomycetota</taxon>
        <taxon>Actinomycetes</taxon>
        <taxon>Micromonosporales</taxon>
        <taxon>Micromonosporaceae</taxon>
        <taxon>Catellatospora</taxon>
    </lineage>
</organism>
<dbReference type="AlphaFoldDB" id="A0A8J3LM12"/>
<keyword evidence="3" id="KW-1185">Reference proteome</keyword>
<dbReference type="RefSeq" id="WP_166379436.1">
    <property type="nucleotide sequence ID" value="NZ_BAAATT010000005.1"/>
</dbReference>
<reference evidence="2" key="1">
    <citation type="submission" date="2021-01" db="EMBL/GenBank/DDBJ databases">
        <title>Whole genome shotgun sequence of Catellatospora methionotrophica NBRC 14553.</title>
        <authorList>
            <person name="Komaki H."/>
            <person name="Tamura T."/>
        </authorList>
    </citation>
    <scope>NUCLEOTIDE SEQUENCE</scope>
    <source>
        <strain evidence="2">NBRC 14553</strain>
    </source>
</reference>
<dbReference type="Proteomes" id="UP000660339">
    <property type="component" value="Unassembled WGS sequence"/>
</dbReference>
<evidence type="ECO:0000313" key="2">
    <source>
        <dbReference type="EMBL" id="GIG15120.1"/>
    </source>
</evidence>
<evidence type="ECO:0000313" key="3">
    <source>
        <dbReference type="Proteomes" id="UP000660339"/>
    </source>
</evidence>
<proteinExistence type="predicted"/>
<sequence length="81" mass="8857">MAYESSLRGLLHRATHRVPGVSAHVERPTGHQGAAHHGRAQRRGIAAQASRNHGGDHSSAHPPRFMPAWQRRIAALFGQEV</sequence>